<organism evidence="2 3">
    <name type="scientific">Dibothriocephalus latus</name>
    <name type="common">Fish tapeworm</name>
    <name type="synonym">Diphyllobothrium latum</name>
    <dbReference type="NCBI Taxonomy" id="60516"/>
    <lineage>
        <taxon>Eukaryota</taxon>
        <taxon>Metazoa</taxon>
        <taxon>Spiralia</taxon>
        <taxon>Lophotrochozoa</taxon>
        <taxon>Platyhelminthes</taxon>
        <taxon>Cestoda</taxon>
        <taxon>Eucestoda</taxon>
        <taxon>Diphyllobothriidea</taxon>
        <taxon>Diphyllobothriidae</taxon>
        <taxon>Dibothriocephalus</taxon>
    </lineage>
</organism>
<name>A0A3P6UKE8_DIBLA</name>
<dbReference type="AlphaFoldDB" id="A0A3P6UKE8"/>
<gene>
    <name evidence="2" type="ORF">DILT_LOCUS3034</name>
</gene>
<feature type="region of interest" description="Disordered" evidence="1">
    <location>
        <begin position="1"/>
        <end position="23"/>
    </location>
</feature>
<reference evidence="2 3" key="1">
    <citation type="submission" date="2018-11" db="EMBL/GenBank/DDBJ databases">
        <authorList>
            <consortium name="Pathogen Informatics"/>
        </authorList>
    </citation>
    <scope>NUCLEOTIDE SEQUENCE [LARGE SCALE GENOMIC DNA]</scope>
</reference>
<sequence length="109" mass="11968">MVAFDGHSAPPHPGSHRCTLTNGARDPDRFSLECIRVDSEREQTSFSTGTLLTDAINPNDAGSALSARPRRYTRSIDRARPPTPEPVVSDDSDYTDVSDLEEALRVAHF</sequence>
<dbReference type="EMBL" id="UYRU01043020">
    <property type="protein sequence ID" value="VDK79658.1"/>
    <property type="molecule type" value="Genomic_DNA"/>
</dbReference>
<evidence type="ECO:0000256" key="1">
    <source>
        <dbReference type="SAM" id="MobiDB-lite"/>
    </source>
</evidence>
<dbReference type="Proteomes" id="UP000281553">
    <property type="component" value="Unassembled WGS sequence"/>
</dbReference>
<accession>A0A3P6UKE8</accession>
<protein>
    <submittedName>
        <fullName evidence="2">Uncharacterized protein</fullName>
    </submittedName>
</protein>
<keyword evidence="3" id="KW-1185">Reference proteome</keyword>
<proteinExistence type="predicted"/>
<evidence type="ECO:0000313" key="3">
    <source>
        <dbReference type="Proteomes" id="UP000281553"/>
    </source>
</evidence>
<feature type="region of interest" description="Disordered" evidence="1">
    <location>
        <begin position="43"/>
        <end position="95"/>
    </location>
</feature>
<evidence type="ECO:0000313" key="2">
    <source>
        <dbReference type="EMBL" id="VDK79658.1"/>
    </source>
</evidence>